<dbReference type="PANTHER" id="PTHR10264">
    <property type="entry name" value="BAND 7 PROTEIN-RELATED"/>
    <property type="match status" value="1"/>
</dbReference>
<dbReference type="Proteomes" id="UP000435802">
    <property type="component" value="Unassembled WGS sequence"/>
</dbReference>
<dbReference type="Gene3D" id="3.30.479.30">
    <property type="entry name" value="Band 7 domain"/>
    <property type="match status" value="1"/>
</dbReference>
<evidence type="ECO:0000313" key="5">
    <source>
        <dbReference type="Proteomes" id="UP000435802"/>
    </source>
</evidence>
<dbReference type="InterPro" id="IPR001107">
    <property type="entry name" value="Band_7"/>
</dbReference>
<dbReference type="GO" id="GO:0005886">
    <property type="term" value="C:plasma membrane"/>
    <property type="evidence" value="ECO:0007669"/>
    <property type="project" value="InterPro"/>
</dbReference>
<protein>
    <submittedName>
        <fullName evidence="4">Slipin family protein</fullName>
    </submittedName>
</protein>
<name>A0A6N8SIX1_9HYPH</name>
<evidence type="ECO:0000256" key="2">
    <source>
        <dbReference type="ARBA" id="ARBA00008164"/>
    </source>
</evidence>
<dbReference type="OrthoDB" id="5501731at2"/>
<evidence type="ECO:0000259" key="3">
    <source>
        <dbReference type="SMART" id="SM00244"/>
    </source>
</evidence>
<dbReference type="Gene3D" id="6.10.250.2090">
    <property type="match status" value="1"/>
</dbReference>
<dbReference type="InterPro" id="IPR036013">
    <property type="entry name" value="Band_7/SPFH_dom_sf"/>
</dbReference>
<dbReference type="PRINTS" id="PR00721">
    <property type="entry name" value="STOMATIN"/>
</dbReference>
<dbReference type="InterPro" id="IPR043202">
    <property type="entry name" value="Band-7_stomatin-like"/>
</dbReference>
<dbReference type="FunFam" id="3.30.479.30:FF:000004">
    <property type="entry name" value="Putative membrane protease family, stomatin"/>
    <property type="match status" value="1"/>
</dbReference>
<comment type="similarity">
    <text evidence="2">Belongs to the band 7/mec-2 family.</text>
</comment>
<dbReference type="Pfam" id="PF01145">
    <property type="entry name" value="Band_7"/>
    <property type="match status" value="1"/>
</dbReference>
<dbReference type="RefSeq" id="WP_160860307.1">
    <property type="nucleotide sequence ID" value="NZ_WUMK01000006.1"/>
</dbReference>
<evidence type="ECO:0000313" key="4">
    <source>
        <dbReference type="EMBL" id="MXN46760.1"/>
    </source>
</evidence>
<dbReference type="InterPro" id="IPR001972">
    <property type="entry name" value="Stomatin_HflK_fam"/>
</dbReference>
<dbReference type="CDD" id="cd13438">
    <property type="entry name" value="SPFH_eoslipins_u2"/>
    <property type="match status" value="1"/>
</dbReference>
<evidence type="ECO:0000256" key="1">
    <source>
        <dbReference type="ARBA" id="ARBA00004167"/>
    </source>
</evidence>
<dbReference type="EMBL" id="WUMK01000006">
    <property type="protein sequence ID" value="MXN46760.1"/>
    <property type="molecule type" value="Genomic_DNA"/>
</dbReference>
<sequence>MTMFLDMILGRQRVLVKANERVLALYRGEVLGIFGPGEHTLPNRRGMLEVERHDVNRPAFASAYEKPLFDRLPEVAARELTVFRTGSREVAVVERDGELHAVLAPNQKLVVWNAAGPWTETRVDLTNRLDIDPELMRRLTRARRTELTTAFLVNDGQVGLLFVDGTHQRMLEPGMHAFWNVGKTIQVRVVDLKRQSLDVTGQELLTRDKVTIRVNIAAEYRVVDPLKAVSDVKDFSDALYRALQFAFRQTLGTLTLDQILERKVTVNAEAAEKVRADMAAIGVEVSAIELKDVILPGEMRDILNQVVAAEKQAEANVIRRREETNATRSLLNTAKVMAENPVMLRLKELEALEAIAGKVERLTIHNGTAGLMNDLVQLRDK</sequence>
<feature type="domain" description="Band 7" evidence="3">
    <location>
        <begin position="148"/>
        <end position="307"/>
    </location>
</feature>
<keyword evidence="5" id="KW-1185">Reference proteome</keyword>
<organism evidence="4 5">
    <name type="scientific">Shinella kummerowiae</name>
    <dbReference type="NCBI Taxonomy" id="417745"/>
    <lineage>
        <taxon>Bacteria</taxon>
        <taxon>Pseudomonadati</taxon>
        <taxon>Pseudomonadota</taxon>
        <taxon>Alphaproteobacteria</taxon>
        <taxon>Hyphomicrobiales</taxon>
        <taxon>Rhizobiaceae</taxon>
        <taxon>Shinella</taxon>
    </lineage>
</organism>
<dbReference type="SMART" id="SM00244">
    <property type="entry name" value="PHB"/>
    <property type="match status" value="1"/>
</dbReference>
<accession>A0A6N8SIX1</accession>
<dbReference type="SUPFAM" id="SSF117892">
    <property type="entry name" value="Band 7/SPFH domain"/>
    <property type="match status" value="1"/>
</dbReference>
<proteinExistence type="inferred from homology"/>
<dbReference type="PANTHER" id="PTHR10264:SF83">
    <property type="entry name" value="BLL5629 PROTEIN"/>
    <property type="match status" value="1"/>
</dbReference>
<reference evidence="4 5" key="1">
    <citation type="submission" date="2019-12" db="EMBL/GenBank/DDBJ databases">
        <title>Shinella kummerowiae sp. nov., a symbiotic bacterium isolated from root nodules of the herbal legume Kummerowia stipulacea.</title>
        <authorList>
            <person name="Gao J."/>
        </authorList>
    </citation>
    <scope>NUCLEOTIDE SEQUENCE [LARGE SCALE GENOMIC DNA]</scope>
    <source>
        <strain evidence="4 5">CCBAU 25048</strain>
    </source>
</reference>
<dbReference type="AlphaFoldDB" id="A0A6N8SIX1"/>
<comment type="caution">
    <text evidence="4">The sequence shown here is derived from an EMBL/GenBank/DDBJ whole genome shotgun (WGS) entry which is preliminary data.</text>
</comment>
<comment type="subcellular location">
    <subcellularLocation>
        <location evidence="1">Membrane</location>
        <topology evidence="1">Single-pass membrane protein</topology>
    </subcellularLocation>
</comment>
<gene>
    <name evidence="4" type="ORF">GR138_16305</name>
</gene>
<dbReference type="GO" id="GO:0098552">
    <property type="term" value="C:side of membrane"/>
    <property type="evidence" value="ECO:0007669"/>
    <property type="project" value="UniProtKB-ARBA"/>
</dbReference>